<feature type="transmembrane region" description="Helical" evidence="6">
    <location>
        <begin position="311"/>
        <end position="327"/>
    </location>
</feature>
<feature type="transmembrane region" description="Helical" evidence="6">
    <location>
        <begin position="255"/>
        <end position="274"/>
    </location>
</feature>
<evidence type="ECO:0000256" key="5">
    <source>
        <dbReference type="ARBA" id="ARBA00023136"/>
    </source>
</evidence>
<dbReference type="GO" id="GO:0022857">
    <property type="term" value="F:transmembrane transporter activity"/>
    <property type="evidence" value="ECO:0007669"/>
    <property type="project" value="InterPro"/>
</dbReference>
<feature type="transmembrane region" description="Helical" evidence="6">
    <location>
        <begin position="286"/>
        <end position="305"/>
    </location>
</feature>
<feature type="transmembrane region" description="Helical" evidence="6">
    <location>
        <begin position="136"/>
        <end position="159"/>
    </location>
</feature>
<comment type="caution">
    <text evidence="7">The sequence shown here is derived from an EMBL/GenBank/DDBJ whole genome shotgun (WGS) entry which is preliminary data.</text>
</comment>
<reference evidence="7 8" key="1">
    <citation type="submission" date="2020-08" db="EMBL/GenBank/DDBJ databases">
        <title>Genomic Encyclopedia of Type Strains, Phase IV (KMG-V): Genome sequencing to study the core and pangenomes of soil and plant-associated prokaryotes.</title>
        <authorList>
            <person name="Whitman W."/>
        </authorList>
    </citation>
    <scope>NUCLEOTIDE SEQUENCE [LARGE SCALE GENOMIC DNA]</scope>
    <source>
        <strain evidence="7 8">SEMIA 4084</strain>
    </source>
</reference>
<proteinExistence type="predicted"/>
<evidence type="ECO:0000256" key="2">
    <source>
        <dbReference type="ARBA" id="ARBA00022475"/>
    </source>
</evidence>
<sequence length="337" mass="35195">MMQALDKTTLNAPTEATVSGMSMKLLLRDAGIGIALLLLIVFFSLSTEHFLTSNNISNILTQITINLILAIGMTFVILIGGIDLSVGSMLAFCAVVAGTVLTIPELSVFQAVGLATLAAIGTGVVCGFLNGWISAFWGLPSFIVTLGMLNIARGAALQVTDARTIYSFPPSFNAFGSQMVVGVPVVFLIALVLVAVAWFVLSKTVFGRLLYGIGNNEEAVRLAGHSLMFYKVAAFTIAGALVGIAAMIYMARLNIASPIIGIGFELNAIAAVIIGGTSLNGGRGTVVGTLLGACIIGVLANGLILFGLSDFMRQMITGVVIILAVIIDKYRERITAS</sequence>
<protein>
    <submittedName>
        <fullName evidence="7">Ribose transport system permease protein</fullName>
    </submittedName>
</protein>
<comment type="subcellular location">
    <subcellularLocation>
        <location evidence="1">Cell membrane</location>
        <topology evidence="1">Multi-pass membrane protein</topology>
    </subcellularLocation>
</comment>
<dbReference type="Proteomes" id="UP000585507">
    <property type="component" value="Unassembled WGS sequence"/>
</dbReference>
<dbReference type="PANTHER" id="PTHR32196">
    <property type="entry name" value="ABC TRANSPORTER PERMEASE PROTEIN YPHD-RELATED-RELATED"/>
    <property type="match status" value="1"/>
</dbReference>
<keyword evidence="8" id="KW-1185">Reference proteome</keyword>
<evidence type="ECO:0000256" key="4">
    <source>
        <dbReference type="ARBA" id="ARBA00022989"/>
    </source>
</evidence>
<dbReference type="AlphaFoldDB" id="A0A7W8UGQ8"/>
<accession>A0A7W8UGQ8</accession>
<keyword evidence="3 6" id="KW-0812">Transmembrane</keyword>
<dbReference type="EMBL" id="JACHBK010000011">
    <property type="protein sequence ID" value="MBB5537855.1"/>
    <property type="molecule type" value="Genomic_DNA"/>
</dbReference>
<evidence type="ECO:0000313" key="7">
    <source>
        <dbReference type="EMBL" id="MBB5537855.1"/>
    </source>
</evidence>
<feature type="transmembrane region" description="Helical" evidence="6">
    <location>
        <begin position="109"/>
        <end position="129"/>
    </location>
</feature>
<dbReference type="GO" id="GO:0005886">
    <property type="term" value="C:plasma membrane"/>
    <property type="evidence" value="ECO:0007669"/>
    <property type="project" value="UniProtKB-SubCell"/>
</dbReference>
<gene>
    <name evidence="7" type="ORF">GGD55_004576</name>
</gene>
<feature type="transmembrane region" description="Helical" evidence="6">
    <location>
        <begin position="228"/>
        <end position="249"/>
    </location>
</feature>
<feature type="transmembrane region" description="Helical" evidence="6">
    <location>
        <begin position="59"/>
        <end position="79"/>
    </location>
</feature>
<dbReference type="RefSeq" id="WP_018329872.1">
    <property type="nucleotide sequence ID" value="NZ_JACHBK010000011.1"/>
</dbReference>
<keyword evidence="5 6" id="KW-0472">Membrane</keyword>
<feature type="transmembrane region" description="Helical" evidence="6">
    <location>
        <begin position="30"/>
        <end position="47"/>
    </location>
</feature>
<dbReference type="Pfam" id="PF02653">
    <property type="entry name" value="BPD_transp_2"/>
    <property type="match status" value="1"/>
</dbReference>
<organism evidence="7 8">
    <name type="scientific">Rhizobium giardinii</name>
    <dbReference type="NCBI Taxonomy" id="56731"/>
    <lineage>
        <taxon>Bacteria</taxon>
        <taxon>Pseudomonadati</taxon>
        <taxon>Pseudomonadota</taxon>
        <taxon>Alphaproteobacteria</taxon>
        <taxon>Hyphomicrobiales</taxon>
        <taxon>Rhizobiaceae</taxon>
        <taxon>Rhizobium/Agrobacterium group</taxon>
        <taxon>Rhizobium</taxon>
    </lineage>
</organism>
<dbReference type="InterPro" id="IPR001851">
    <property type="entry name" value="ABC_transp_permease"/>
</dbReference>
<name>A0A7W8UGQ8_9HYPH</name>
<keyword evidence="4 6" id="KW-1133">Transmembrane helix</keyword>
<dbReference type="CDD" id="cd06579">
    <property type="entry name" value="TM_PBP1_transp_AraH_like"/>
    <property type="match status" value="1"/>
</dbReference>
<evidence type="ECO:0000256" key="1">
    <source>
        <dbReference type="ARBA" id="ARBA00004651"/>
    </source>
</evidence>
<keyword evidence="2" id="KW-1003">Cell membrane</keyword>
<evidence type="ECO:0000256" key="6">
    <source>
        <dbReference type="SAM" id="Phobius"/>
    </source>
</evidence>
<evidence type="ECO:0000256" key="3">
    <source>
        <dbReference type="ARBA" id="ARBA00022692"/>
    </source>
</evidence>
<evidence type="ECO:0000313" key="8">
    <source>
        <dbReference type="Proteomes" id="UP000585507"/>
    </source>
</evidence>
<feature type="transmembrane region" description="Helical" evidence="6">
    <location>
        <begin position="179"/>
        <end position="201"/>
    </location>
</feature>
<dbReference type="PANTHER" id="PTHR32196:SF72">
    <property type="entry name" value="RIBOSE IMPORT PERMEASE PROTEIN RBSC"/>
    <property type="match status" value="1"/>
</dbReference>